<evidence type="ECO:0000313" key="1">
    <source>
        <dbReference type="EMBL" id="EKR64061.1"/>
    </source>
</evidence>
<protein>
    <submittedName>
        <fullName evidence="1">Uncharacterized protein</fullName>
    </submittedName>
</protein>
<evidence type="ECO:0000313" key="2">
    <source>
        <dbReference type="Proteomes" id="UP000001338"/>
    </source>
</evidence>
<gene>
    <name evidence="1" type="ORF">LEP1GSC036_0609</name>
</gene>
<name>A0A828Z163_9LEPT</name>
<comment type="caution">
    <text evidence="1">The sequence shown here is derived from an EMBL/GenBank/DDBJ whole genome shotgun (WGS) entry which is preliminary data.</text>
</comment>
<dbReference type="Proteomes" id="UP000001338">
    <property type="component" value="Unassembled WGS sequence"/>
</dbReference>
<organism evidence="1 2">
    <name type="scientific">Leptospira weilii str. 2006001853</name>
    <dbReference type="NCBI Taxonomy" id="1001589"/>
    <lineage>
        <taxon>Bacteria</taxon>
        <taxon>Pseudomonadati</taxon>
        <taxon>Spirochaetota</taxon>
        <taxon>Spirochaetia</taxon>
        <taxon>Leptospirales</taxon>
        <taxon>Leptospiraceae</taxon>
        <taxon>Leptospira</taxon>
    </lineage>
</organism>
<dbReference type="EMBL" id="AFLV02000052">
    <property type="protein sequence ID" value="EKR64061.1"/>
    <property type="molecule type" value="Genomic_DNA"/>
</dbReference>
<accession>A0A828Z163</accession>
<proteinExistence type="predicted"/>
<reference evidence="1 2" key="1">
    <citation type="submission" date="2012-10" db="EMBL/GenBank/DDBJ databases">
        <authorList>
            <person name="Harkins D.M."/>
            <person name="Durkin A.S."/>
            <person name="Brinkac L.M."/>
            <person name="Haft D.H."/>
            <person name="Selengut J.D."/>
            <person name="Sanka R."/>
            <person name="DePew J."/>
            <person name="Purushe J."/>
            <person name="Whelen A.C."/>
            <person name="Vinetz J.M."/>
            <person name="Sutton G.G."/>
            <person name="Nierman W.C."/>
            <person name="Fouts D.E."/>
        </authorList>
    </citation>
    <scope>NUCLEOTIDE SEQUENCE [LARGE SCALE GENOMIC DNA]</scope>
    <source>
        <strain evidence="1 2">2006001853</strain>
    </source>
</reference>
<dbReference type="AlphaFoldDB" id="A0A828Z163"/>
<sequence>MFHWALNFENDSQYLSTAFRVKGEWSEKIRVRRKNLGIRLNR</sequence>